<organism evidence="2 3">
    <name type="scientific">Acholeplasma brassicae</name>
    <dbReference type="NCBI Taxonomy" id="61635"/>
    <lineage>
        <taxon>Bacteria</taxon>
        <taxon>Bacillati</taxon>
        <taxon>Mycoplasmatota</taxon>
        <taxon>Mollicutes</taxon>
        <taxon>Acholeplasmatales</taxon>
        <taxon>Acholeplasmataceae</taxon>
        <taxon>Acholeplasma</taxon>
    </lineage>
</organism>
<reference evidence="2 3" key="1">
    <citation type="journal article" date="2013" name="J. Mol. Microbiol. Biotechnol.">
        <title>Analysis of the Complete Genomes of Acholeplasma brassicae , A. palmae and A. laidlawii and Their Comparison to the Obligate Parasites from ' Candidatus Phytoplasma'.</title>
        <authorList>
            <person name="Kube M."/>
            <person name="Siewert C."/>
            <person name="Migdoll A.M."/>
            <person name="Duduk B."/>
            <person name="Holz S."/>
            <person name="Rabus R."/>
            <person name="Seemuller E."/>
            <person name="Mitrovic J."/>
            <person name="Muller I."/>
            <person name="Buttner C."/>
            <person name="Reinhardt R."/>
        </authorList>
    </citation>
    <scope>NUCLEOTIDE SEQUENCE [LARGE SCALE GENOMIC DNA]</scope>
    <source>
        <strain evidence="3">0502</strain>
    </source>
</reference>
<protein>
    <recommendedName>
        <fullName evidence="4">Lipoprotein</fullName>
    </recommendedName>
</protein>
<gene>
    <name evidence="2" type="ORF">BN85311390</name>
</gene>
<dbReference type="STRING" id="61635.BN85311390"/>
<dbReference type="Proteomes" id="UP000032737">
    <property type="component" value="Chromosome"/>
</dbReference>
<dbReference type="PROSITE" id="PS51257">
    <property type="entry name" value="PROKAR_LIPOPROTEIN"/>
    <property type="match status" value="1"/>
</dbReference>
<proteinExistence type="predicted"/>
<evidence type="ECO:0000313" key="3">
    <source>
        <dbReference type="Proteomes" id="UP000032737"/>
    </source>
</evidence>
<evidence type="ECO:0000313" key="2">
    <source>
        <dbReference type="EMBL" id="CCV66160.1"/>
    </source>
</evidence>
<feature type="signal peptide" evidence="1">
    <location>
        <begin position="1"/>
        <end position="19"/>
    </location>
</feature>
<dbReference type="EMBL" id="FO681348">
    <property type="protein sequence ID" value="CCV66160.1"/>
    <property type="molecule type" value="Genomic_DNA"/>
</dbReference>
<dbReference type="RefSeq" id="WP_030005020.1">
    <property type="nucleotide sequence ID" value="NC_022549.1"/>
</dbReference>
<evidence type="ECO:0008006" key="4">
    <source>
        <dbReference type="Google" id="ProtNLM"/>
    </source>
</evidence>
<keyword evidence="3" id="KW-1185">Reference proteome</keyword>
<feature type="chain" id="PRO_5004650612" description="Lipoprotein" evidence="1">
    <location>
        <begin position="20"/>
        <end position="235"/>
    </location>
</feature>
<evidence type="ECO:0000256" key="1">
    <source>
        <dbReference type="SAM" id="SignalP"/>
    </source>
</evidence>
<sequence length="235" mass="27346">MKKRLLVLLILLLVLTGCAGYQPADGQIQPNLYFSETSLTYTDTPRNDIFYQIGNIETDFFILYQVYRGYPLEQSAKDNYHLLLSYLKLYQSLNATSYTEILNYTSKELNDALDSIDVTPSITDVVVFNEIKTFVQELKSNKYSGEISKNLYIELRLGRTLTQDEIASLEVLQYYYQKSYEFNQQLLFEQSFDSFFETISTLDQSVDDSLKNTLMISYDLLQVFNQTKSHDNLQQ</sequence>
<name>U4KP86_9MOLU</name>
<dbReference type="HOGENOM" id="CLU_1178187_0_0_14"/>
<accession>U4KP86</accession>
<dbReference type="KEGG" id="abra:BN85311390"/>
<dbReference type="AlphaFoldDB" id="U4KP86"/>
<keyword evidence="1" id="KW-0732">Signal</keyword>